<dbReference type="InterPro" id="IPR016024">
    <property type="entry name" value="ARM-type_fold"/>
</dbReference>
<feature type="region of interest" description="Disordered" evidence="3">
    <location>
        <begin position="371"/>
        <end position="448"/>
    </location>
</feature>
<comment type="caution">
    <text evidence="4">The sequence shown here is derived from an EMBL/GenBank/DDBJ whole genome shotgun (WGS) entry which is preliminary data.</text>
</comment>
<dbReference type="Gene3D" id="1.25.10.10">
    <property type="entry name" value="Leucine-rich Repeat Variant"/>
    <property type="match status" value="1"/>
</dbReference>
<gene>
    <name evidence="4" type="ORF">EEDITHA_LOCUS22241</name>
</gene>
<name>A0AAU9VDE0_EUPED</name>
<keyword evidence="2" id="KW-0175">Coiled coil</keyword>
<dbReference type="InterPro" id="IPR026971">
    <property type="entry name" value="CND1/NCAPD3"/>
</dbReference>
<dbReference type="GO" id="GO:0010032">
    <property type="term" value="P:meiotic chromosome condensation"/>
    <property type="evidence" value="ECO:0007669"/>
    <property type="project" value="TreeGrafter"/>
</dbReference>
<dbReference type="EMBL" id="CAKOGL010000031">
    <property type="protein sequence ID" value="CAH2108292.1"/>
    <property type="molecule type" value="Genomic_DNA"/>
</dbReference>
<evidence type="ECO:0000256" key="2">
    <source>
        <dbReference type="SAM" id="Coils"/>
    </source>
</evidence>
<keyword evidence="5" id="KW-1185">Reference proteome</keyword>
<feature type="region of interest" description="Disordered" evidence="3">
    <location>
        <begin position="602"/>
        <end position="653"/>
    </location>
</feature>
<feature type="compositionally biased region" description="Polar residues" evidence="3">
    <location>
        <begin position="372"/>
        <end position="389"/>
    </location>
</feature>
<sequence length="2522" mass="279344">MEDILKEIKKLRLDFLSEEWVESIYQSEFLEYGEIPNDYEISIEYDDIKSIFLHIMSAIDVWLNNNLENGEDKSWTQLSPLIKHQNLLALLGYFIDFGGKNILTREHRNNAILASRLYYKLLCIPGYKAYHIYHSQLFTQSLVCLNYPKAMCDNEDNYFNTKELTREVNSLIKELGHFVNNLREIIPNLHLSPSDMNFEDILSNLVDITGGAIVNKLNIDKVELANLSGIIYEMIDIIICQSKDDPNSTAIQLVFKCLLPKFIAASTDSRNANNVVKASYVTYSGILLTKYGKDALPGYVVLLQHLCYTLDGLERAEVRLARVSLVVGLMSLLPRKSYRSFVKWLLKLSTTAKVSHRQVALEILAKLLNNDPDLSNPVQSSNNGSTCPINESNNTETNQECNQNTREGQEPTPESENTAERQPGTSTNSVNTESESEDVPPDNEETEDEIAGLLRQRAHTVAHGELLRAVYERVHDASGSLRMRALSLLADCLLSDHPPMKKAIEELQGAGAGAGAVSRLAGAGARCVCDERAVVRKAAAGLLQRLIANALRDGRAPLDSDYALLVGLCRDASIVVRSAALSALGELAACAASRPSVAATVPPVTLSKSPDTTSECPGTPTKCPATPTNGPVTRTRDPATPSGPQDAASDPPSVSRVALDAFLAGPMHRLSDPETKIQEQVVSFIQQLLIDRLRKYDSLVSEDSLPWEFLSGITRHNMKRHLQKACGLLVKSSNCINHRLVDIVSTHLGALSDERDLLCLVLLTSVARHVDYSDVGFLLDYYYHLTEKPERDARLLPLVLELLSTWARCVAGDARAALRDHLVTRLAAAPDDGTRSAPISLYVALATRPPRHAPGGRARRRYALSSYLALLARAARPPRHAPGGRARRRYALSSYPALRGARRATTSSRAWRPRPTTVRAQLLSRSTWRAPRDHLVTRLAAAPDDGTRSAPIPLYVARAARPPRHAPGGRARRRYALSSYPALRGARRATTSSRAWRPRPTTVRGQLLSRSTWRSPRDHLVTRLAAAPDDGTRSAPIPLYVARAARPPRHAPGGRARRRYAVSSYPALRGARRATTSSRAWRPRSTTVRGQLLSRSTWRAPRDHLVTRLAAAPDDGTRSAPIPLYVALATRPPRHAPGGRARRRYALSSYLALRGARHTTTSSRAWRPRPMTVRAQLLSRSTWRSPHDHLVTRLAAAPDDGTRSAPISLYVARAARPPRHAPGGRARRRYALSSYLALRGARHTTTSSRAWRPRPTTVRAQLLSRSTWRSPHDHLVTRLAAAPDDGTRSAPISLYVALATRPPRHAPGGRARRRYALSSYPTLRGARRATTSSRAWRPRPTTVRGQLLSRSTWRSPRDHLVTRLAAALDDGTRSAPIPLYVARAARPPRHAPGGRARRRYAVSSYLALRGARHTTTSSRAWRPCPTTVRAQLLSRSTWRSPHDHLVTRLAAAPDDGTRSAPISLYVALATRPPRHAPGGRARRRYALSSYLALRGARHTTTSSRAWRPRPMTVRAQLLSRSTWRSPHDHLVTRLAAVPDDGTRSAPISLYVARATRPPRHAPGGRARRRYALSSYLALRGARHTTTSSRAWRPRPTTVRAQLLSRSTWRSPHDHLVTRLAAVPDDGTRSAPISLYVALATRPPRHAPGGRARRRYALSSYLALRGARHTTTSSRAWRPRPTTVRAQLLSRSTWRSPHDHLVTRLAAAPDDGTRSAPIPLYVARAARPPRHAPGGRARRRYAVSSYPALRGARRATTSSRAWRPRSTTVRGQLLSRSTWRAPRDHLVTRLAAAPDDGTRSAPIPLYVALATRPPRHAPGGRARRRYALSSYLALRGARHTTTSSRAWRPRPMTVRAQLLSRSTWRSPHDHLVTRLAAAPDDAPISLYVALATRPPRHAPGGRARRRYALSSYLALRGARRATTSSRAWRPRPTTVRAQLLSRSTWRSPHDHLVTRLAAAPDDGTRSAPISLYVALATRPPRHAPGGRARRRYALSSYLALRGARHTTTSSRAWRPRPTTVRAQLLSRSTWRSPHDHLVTRLAAAPDDGTRSAPISLYVALATRPPRHAPGGRARRRYALSSYLALRGSRIASASLAAQLDPDNLHWATELMQISERRALASSDVREWLRAADVSLVAPAPPSPQLLRLFLAALARPPPEWGAEERGVCAAGAGRLCVRSRDAAAALAPPLAALLRDGAAPLCARLNSLLALTDICTRYSCIVEPLLDAVCGCVARGAAAPLRRAGARALTRLLLAGYLRLRTPLYYRYCALLADEDHDVREPAEYYVSCCLTVDAIYHHFVDCVLHYNNEETESISFDARQLIYDVMLQRLSLVQKLNVQCRLAREVLEHAAALCDEQDELPAALHAALLDTITLLCGPRMKLPKKPEKAGDADLDDLQERVTTNIVSHKMKRTVAEVLVPAVLRLYAHMRPRGGQLAAYLVRIATDLLNDYRHEIEELIENDEELVERVRQFQETIGLEASFGNARNLVTASAPPEPDTPRARRRPAPRARPHSPRKRALRV</sequence>
<dbReference type="PANTHER" id="PTHR14222:SF1">
    <property type="entry name" value="CONDENSIN-2 COMPLEX SUBUNIT D3"/>
    <property type="match status" value="1"/>
</dbReference>
<feature type="compositionally biased region" description="Low complexity" evidence="3">
    <location>
        <begin position="390"/>
        <end position="405"/>
    </location>
</feature>
<evidence type="ECO:0000313" key="4">
    <source>
        <dbReference type="EMBL" id="CAH2108292.1"/>
    </source>
</evidence>
<proteinExistence type="predicted"/>
<feature type="coiled-coil region" evidence="2">
    <location>
        <begin position="2441"/>
        <end position="2475"/>
    </location>
</feature>
<dbReference type="PANTHER" id="PTHR14222">
    <property type="entry name" value="CONDENSIN"/>
    <property type="match status" value="1"/>
</dbReference>
<feature type="region of interest" description="Disordered" evidence="3">
    <location>
        <begin position="2488"/>
        <end position="2522"/>
    </location>
</feature>
<dbReference type="GO" id="GO:0042393">
    <property type="term" value="F:histone binding"/>
    <property type="evidence" value="ECO:0007669"/>
    <property type="project" value="TreeGrafter"/>
</dbReference>
<dbReference type="SUPFAM" id="SSF48371">
    <property type="entry name" value="ARM repeat"/>
    <property type="match status" value="1"/>
</dbReference>
<reference evidence="4" key="1">
    <citation type="submission" date="2022-03" db="EMBL/GenBank/DDBJ databases">
        <authorList>
            <person name="Tunstrom K."/>
        </authorList>
    </citation>
    <scope>NUCLEOTIDE SEQUENCE</scope>
</reference>
<evidence type="ECO:0000256" key="1">
    <source>
        <dbReference type="ARBA" id="ARBA00023067"/>
    </source>
</evidence>
<evidence type="ECO:0000313" key="5">
    <source>
        <dbReference type="Proteomes" id="UP001153954"/>
    </source>
</evidence>
<feature type="compositionally biased region" description="Acidic residues" evidence="3">
    <location>
        <begin position="434"/>
        <end position="448"/>
    </location>
</feature>
<feature type="compositionally biased region" description="Basic residues" evidence="3">
    <location>
        <begin position="2502"/>
        <end position="2522"/>
    </location>
</feature>
<dbReference type="GO" id="GO:0000779">
    <property type="term" value="C:condensed chromosome, centromeric region"/>
    <property type="evidence" value="ECO:0007669"/>
    <property type="project" value="TreeGrafter"/>
</dbReference>
<dbReference type="InterPro" id="IPR011989">
    <property type="entry name" value="ARM-like"/>
</dbReference>
<evidence type="ECO:0000256" key="3">
    <source>
        <dbReference type="SAM" id="MobiDB-lite"/>
    </source>
</evidence>
<dbReference type="GO" id="GO:0007076">
    <property type="term" value="P:mitotic chromosome condensation"/>
    <property type="evidence" value="ECO:0007669"/>
    <property type="project" value="InterPro"/>
</dbReference>
<dbReference type="Proteomes" id="UP001153954">
    <property type="component" value="Unassembled WGS sequence"/>
</dbReference>
<keyword evidence="1" id="KW-0226">DNA condensation</keyword>
<accession>A0AAU9VDE0</accession>
<organism evidence="4 5">
    <name type="scientific">Euphydryas editha</name>
    <name type="common">Edith's checkerspot</name>
    <dbReference type="NCBI Taxonomy" id="104508"/>
    <lineage>
        <taxon>Eukaryota</taxon>
        <taxon>Metazoa</taxon>
        <taxon>Ecdysozoa</taxon>
        <taxon>Arthropoda</taxon>
        <taxon>Hexapoda</taxon>
        <taxon>Insecta</taxon>
        <taxon>Pterygota</taxon>
        <taxon>Neoptera</taxon>
        <taxon>Endopterygota</taxon>
        <taxon>Lepidoptera</taxon>
        <taxon>Glossata</taxon>
        <taxon>Ditrysia</taxon>
        <taxon>Papilionoidea</taxon>
        <taxon>Nymphalidae</taxon>
        <taxon>Nymphalinae</taxon>
        <taxon>Euphydryas</taxon>
    </lineage>
</organism>
<protein>
    <submittedName>
        <fullName evidence="4">Uncharacterized protein</fullName>
    </submittedName>
</protein>
<dbReference type="GO" id="GO:0000796">
    <property type="term" value="C:condensin complex"/>
    <property type="evidence" value="ECO:0007669"/>
    <property type="project" value="TreeGrafter"/>
</dbReference>
<feature type="compositionally biased region" description="Polar residues" evidence="3">
    <location>
        <begin position="606"/>
        <end position="616"/>
    </location>
</feature>